<name>A0A154W451_9PROT</name>
<protein>
    <recommendedName>
        <fullName evidence="3">PAS domain-containing protein</fullName>
    </recommendedName>
</protein>
<accession>A0A154W451</accession>
<dbReference type="AlphaFoldDB" id="A0A154W451"/>
<dbReference type="RefSeq" id="WP_067555651.1">
    <property type="nucleotide sequence ID" value="NZ_LPXN01000105.1"/>
</dbReference>
<evidence type="ECO:0008006" key="3">
    <source>
        <dbReference type="Google" id="ProtNLM"/>
    </source>
</evidence>
<evidence type="ECO:0000313" key="1">
    <source>
        <dbReference type="EMBL" id="KZD08328.1"/>
    </source>
</evidence>
<dbReference type="EMBL" id="LPXN01000105">
    <property type="protein sequence ID" value="KZD08328.1"/>
    <property type="molecule type" value="Genomic_DNA"/>
</dbReference>
<evidence type="ECO:0000313" key="2">
    <source>
        <dbReference type="Proteomes" id="UP000076400"/>
    </source>
</evidence>
<keyword evidence="2" id="KW-1185">Reference proteome</keyword>
<organism evidence="1 2">
    <name type="scientific">Oceanibaculum pacificum</name>
    <dbReference type="NCBI Taxonomy" id="580166"/>
    <lineage>
        <taxon>Bacteria</taxon>
        <taxon>Pseudomonadati</taxon>
        <taxon>Pseudomonadota</taxon>
        <taxon>Alphaproteobacteria</taxon>
        <taxon>Rhodospirillales</taxon>
        <taxon>Oceanibaculaceae</taxon>
        <taxon>Oceanibaculum</taxon>
    </lineage>
</organism>
<comment type="caution">
    <text evidence="1">The sequence shown here is derived from an EMBL/GenBank/DDBJ whole genome shotgun (WGS) entry which is preliminary data.</text>
</comment>
<proteinExistence type="predicted"/>
<sequence>MLDRQIIEGRIETQELSLDLLGYGSLYKLHRYWDQARQGRRWLRYDLLRPEEFAFAWPRVALVERREKPCRNRQFLIRLTGSNLENTPFGFTAGSFVEDVAVDWYRAHLMARYARFFEAGQPCLDRVRVQLPPASRHFAYDRLLLPLTLTGDRVDLLLLASAGSDPLNLYMASQMRDYAVDA</sequence>
<reference evidence="1 2" key="1">
    <citation type="submission" date="2015-12" db="EMBL/GenBank/DDBJ databases">
        <title>Genome sequence of Oceanibaculum pacificum MCCC 1A02656.</title>
        <authorList>
            <person name="Lu L."/>
            <person name="Lai Q."/>
            <person name="Shao Z."/>
            <person name="Qian P."/>
        </authorList>
    </citation>
    <scope>NUCLEOTIDE SEQUENCE [LARGE SCALE GENOMIC DNA]</scope>
    <source>
        <strain evidence="1 2">MCCC 1A02656</strain>
    </source>
</reference>
<gene>
    <name evidence="1" type="ORF">AUP43_01625</name>
</gene>
<dbReference type="Proteomes" id="UP000076400">
    <property type="component" value="Unassembled WGS sequence"/>
</dbReference>